<proteinExistence type="predicted"/>
<name>A0A2G9TNU5_TELCI</name>
<sequence length="151" mass="18161">SCTFDRQEDSGQDRTQVNVYPKHRLVFPNLPLTEVLFLSKIVDRLIFLAENGDKFGWERERKFWSLVDHKDEIRADTVKMQHFEKIYKKMEIFRKDEMLDKLKELLAKAERILHPNNVYITRLRTALFHVTGSLEQNMGMMHKQIYDNYKL</sequence>
<feature type="non-terminal residue" evidence="1">
    <location>
        <position position="1"/>
    </location>
</feature>
<dbReference type="OrthoDB" id="265717at2759"/>
<reference evidence="1 2" key="1">
    <citation type="submission" date="2015-09" db="EMBL/GenBank/DDBJ databases">
        <title>Draft genome of the parasitic nematode Teladorsagia circumcincta isolate WARC Sus (inbred).</title>
        <authorList>
            <person name="Mitreva M."/>
        </authorList>
    </citation>
    <scope>NUCLEOTIDE SEQUENCE [LARGE SCALE GENOMIC DNA]</scope>
    <source>
        <strain evidence="1 2">S</strain>
    </source>
</reference>
<dbReference type="Proteomes" id="UP000230423">
    <property type="component" value="Unassembled WGS sequence"/>
</dbReference>
<organism evidence="1 2">
    <name type="scientific">Teladorsagia circumcincta</name>
    <name type="common">Brown stomach worm</name>
    <name type="synonym">Ostertagia circumcincta</name>
    <dbReference type="NCBI Taxonomy" id="45464"/>
    <lineage>
        <taxon>Eukaryota</taxon>
        <taxon>Metazoa</taxon>
        <taxon>Ecdysozoa</taxon>
        <taxon>Nematoda</taxon>
        <taxon>Chromadorea</taxon>
        <taxon>Rhabditida</taxon>
        <taxon>Rhabditina</taxon>
        <taxon>Rhabditomorpha</taxon>
        <taxon>Strongyloidea</taxon>
        <taxon>Trichostrongylidae</taxon>
        <taxon>Teladorsagia</taxon>
    </lineage>
</organism>
<dbReference type="Gene3D" id="1.25.40.10">
    <property type="entry name" value="Tetratricopeptide repeat domain"/>
    <property type="match status" value="1"/>
</dbReference>
<evidence type="ECO:0000313" key="2">
    <source>
        <dbReference type="Proteomes" id="UP000230423"/>
    </source>
</evidence>
<dbReference type="EMBL" id="KZ357203">
    <property type="protein sequence ID" value="PIO59669.1"/>
    <property type="molecule type" value="Genomic_DNA"/>
</dbReference>
<protein>
    <submittedName>
        <fullName evidence="1">Uncharacterized protein</fullName>
    </submittedName>
</protein>
<dbReference type="AlphaFoldDB" id="A0A2G9TNU5"/>
<accession>A0A2G9TNU5</accession>
<dbReference type="InterPro" id="IPR011990">
    <property type="entry name" value="TPR-like_helical_dom_sf"/>
</dbReference>
<evidence type="ECO:0000313" key="1">
    <source>
        <dbReference type="EMBL" id="PIO59669.1"/>
    </source>
</evidence>
<keyword evidence="2" id="KW-1185">Reference proteome</keyword>
<gene>
    <name evidence="1" type="ORF">TELCIR_18862</name>
</gene>